<reference evidence="3" key="1">
    <citation type="submission" date="2021-02" db="EMBL/GenBank/DDBJ databases">
        <authorList>
            <person name="Nowell W R."/>
        </authorList>
    </citation>
    <scope>NUCLEOTIDE SEQUENCE</scope>
</reference>
<gene>
    <name evidence="3" type="ORF">IZO911_LOCUS5582</name>
    <name evidence="4" type="ORF">JYZ213_LOCUS5170</name>
    <name evidence="6" type="ORF">KXQ929_LOCUS932</name>
    <name evidence="5" type="ORF">OXD698_LOCUS1348</name>
</gene>
<organism evidence="3 7">
    <name type="scientific">Adineta steineri</name>
    <dbReference type="NCBI Taxonomy" id="433720"/>
    <lineage>
        <taxon>Eukaryota</taxon>
        <taxon>Metazoa</taxon>
        <taxon>Spiralia</taxon>
        <taxon>Gnathifera</taxon>
        <taxon>Rotifera</taxon>
        <taxon>Eurotatoria</taxon>
        <taxon>Bdelloidea</taxon>
        <taxon>Adinetida</taxon>
        <taxon>Adinetidae</taxon>
        <taxon>Adineta</taxon>
    </lineage>
</organism>
<keyword evidence="1" id="KW-1133">Transmembrane helix</keyword>
<accession>A0A813R7P8</accession>
<feature type="chain" id="PRO_5036222769" evidence="2">
    <location>
        <begin position="22"/>
        <end position="427"/>
    </location>
</feature>
<feature type="signal peptide" evidence="2">
    <location>
        <begin position="1"/>
        <end position="21"/>
    </location>
</feature>
<dbReference type="Proteomes" id="UP000663868">
    <property type="component" value="Unassembled WGS sequence"/>
</dbReference>
<sequence length="427" mass="49326">MASITSVISLFVLLLATYCYAVPVHFTTEKPMLGQHHTTDMFSEHTTFANMMSGKHTREERESESEEGTTERVIKRNEESNMEHNFEDFTSSPFDMTTEMHTMREMDDDKSEEHTAEHFTVKPMKRMFEDITLPSVELTTEMHKIRNMESEDVTFPTATFDAVSDETRSFEHDKDMKFTTERVPHHVGEFEHGLYTTESLSHEAREFEHDSFPTLESSTEFADRAIRGSPEWFEREVRAAPEWFEREARSYAEPEVESEEKKVLPIEHISLDKTKSFETESSVDSYGKTTGLLHEEIKPVVTEIKTIHPVEDSYTHVEKIVPGTFHETKLLHEDKEILGNDYETKVIHHDIVPMKKVLDNDYETKVIREVPHKDLLVKDYETVKPALEQGSNLLLFLVAAFSFCAFLIASITAAVSSFQKKRNLPES</sequence>
<evidence type="ECO:0000256" key="1">
    <source>
        <dbReference type="SAM" id="Phobius"/>
    </source>
</evidence>
<feature type="transmembrane region" description="Helical" evidence="1">
    <location>
        <begin position="393"/>
        <end position="415"/>
    </location>
</feature>
<keyword evidence="1" id="KW-0812">Transmembrane</keyword>
<evidence type="ECO:0000313" key="4">
    <source>
        <dbReference type="EMBL" id="CAF0799412.1"/>
    </source>
</evidence>
<dbReference type="EMBL" id="CAJOAZ010000038">
    <property type="protein sequence ID" value="CAF3501634.1"/>
    <property type="molecule type" value="Genomic_DNA"/>
</dbReference>
<evidence type="ECO:0000313" key="5">
    <source>
        <dbReference type="EMBL" id="CAF3501634.1"/>
    </source>
</evidence>
<dbReference type="EMBL" id="CAJOBB010000024">
    <property type="protein sequence ID" value="CAF3516950.1"/>
    <property type="molecule type" value="Genomic_DNA"/>
</dbReference>
<dbReference type="Proteomes" id="UP000663860">
    <property type="component" value="Unassembled WGS sequence"/>
</dbReference>
<keyword evidence="1" id="KW-0472">Membrane</keyword>
<evidence type="ECO:0000313" key="7">
    <source>
        <dbReference type="Proteomes" id="UP000663860"/>
    </source>
</evidence>
<evidence type="ECO:0000313" key="3">
    <source>
        <dbReference type="EMBL" id="CAF0776423.1"/>
    </source>
</evidence>
<protein>
    <submittedName>
        <fullName evidence="3">Uncharacterized protein</fullName>
    </submittedName>
</protein>
<evidence type="ECO:0000256" key="2">
    <source>
        <dbReference type="SAM" id="SignalP"/>
    </source>
</evidence>
<dbReference type="EMBL" id="CAJNOE010000033">
    <property type="protein sequence ID" value="CAF0776423.1"/>
    <property type="molecule type" value="Genomic_DNA"/>
</dbReference>
<name>A0A813R7P8_9BILA</name>
<proteinExistence type="predicted"/>
<dbReference type="Proteomes" id="UP000663845">
    <property type="component" value="Unassembled WGS sequence"/>
</dbReference>
<comment type="caution">
    <text evidence="3">The sequence shown here is derived from an EMBL/GenBank/DDBJ whole genome shotgun (WGS) entry which is preliminary data.</text>
</comment>
<evidence type="ECO:0000313" key="6">
    <source>
        <dbReference type="EMBL" id="CAF3516950.1"/>
    </source>
</evidence>
<dbReference type="Proteomes" id="UP000663844">
    <property type="component" value="Unassembled WGS sequence"/>
</dbReference>
<keyword evidence="2" id="KW-0732">Signal</keyword>
<dbReference type="AlphaFoldDB" id="A0A813R7P8"/>
<dbReference type="EMBL" id="CAJNOG010000030">
    <property type="protein sequence ID" value="CAF0799412.1"/>
    <property type="molecule type" value="Genomic_DNA"/>
</dbReference>